<comment type="caution">
    <text evidence="1">The sequence shown here is derived from an EMBL/GenBank/DDBJ whole genome shotgun (WGS) entry which is preliminary data.</text>
</comment>
<dbReference type="InterPro" id="IPR038396">
    <property type="entry name" value="SpoIIAA-like_sf"/>
</dbReference>
<evidence type="ECO:0000313" key="2">
    <source>
        <dbReference type="Proteomes" id="UP000006222"/>
    </source>
</evidence>
<dbReference type="InterPro" id="IPR036513">
    <property type="entry name" value="STAS_dom_sf"/>
</dbReference>
<dbReference type="RefSeq" id="WP_007328522.1">
    <property type="nucleotide sequence ID" value="NZ_AFAR01000229.1"/>
</dbReference>
<dbReference type="Pfam" id="PF11964">
    <property type="entry name" value="SpoIIAA-like"/>
    <property type="match status" value="1"/>
</dbReference>
<gene>
    <name evidence="1" type="ORF">RBWH47_04881</name>
</gene>
<dbReference type="EMBL" id="AFAR01000229">
    <property type="protein sequence ID" value="EGF25464.1"/>
    <property type="molecule type" value="Genomic_DNA"/>
</dbReference>
<dbReference type="InterPro" id="IPR021866">
    <property type="entry name" value="SpoIIAA-like"/>
</dbReference>
<name>F2AY12_RHOBT</name>
<accession>F2AY12</accession>
<proteinExistence type="predicted"/>
<evidence type="ECO:0000313" key="1">
    <source>
        <dbReference type="EMBL" id="EGF25464.1"/>
    </source>
</evidence>
<reference evidence="1 2" key="1">
    <citation type="journal article" date="2013" name="Mar. Genomics">
        <title>Expression of sulfatases in Rhodopirellula baltica and the diversity of sulfatases in the genus Rhodopirellula.</title>
        <authorList>
            <person name="Wegner C.E."/>
            <person name="Richter-Heitmann T."/>
            <person name="Klindworth A."/>
            <person name="Klockow C."/>
            <person name="Richter M."/>
            <person name="Achstetter T."/>
            <person name="Glockner F.O."/>
            <person name="Harder J."/>
        </authorList>
    </citation>
    <scope>NUCLEOTIDE SEQUENCE [LARGE SCALE GENOMIC DNA]</scope>
    <source>
        <strain evidence="1 2">WH47</strain>
    </source>
</reference>
<dbReference type="Proteomes" id="UP000006222">
    <property type="component" value="Unassembled WGS sequence"/>
</dbReference>
<sequence length="120" mass="14228">MSLELNEIAQGRYLEVHVSGKLDRETYQQLVPLAEEQINQYGKIRVLFAMHDFHGWDAGALWEDIKFDTKHFRDFERIAIVGERKWERGMAVFCKPFTTASVRYFDASELEQARKWPMEE</sequence>
<dbReference type="SUPFAM" id="SSF52091">
    <property type="entry name" value="SpoIIaa-like"/>
    <property type="match status" value="1"/>
</dbReference>
<protein>
    <submittedName>
        <fullName evidence="1">UspA domain protein</fullName>
    </submittedName>
</protein>
<dbReference type="PATRIC" id="fig|991778.3.peg.4886"/>
<organism evidence="1 2">
    <name type="scientific">Rhodopirellula baltica WH47</name>
    <dbReference type="NCBI Taxonomy" id="991778"/>
    <lineage>
        <taxon>Bacteria</taxon>
        <taxon>Pseudomonadati</taxon>
        <taxon>Planctomycetota</taxon>
        <taxon>Planctomycetia</taxon>
        <taxon>Pirellulales</taxon>
        <taxon>Pirellulaceae</taxon>
        <taxon>Rhodopirellula</taxon>
    </lineage>
</organism>
<dbReference type="Gene3D" id="3.40.50.10600">
    <property type="entry name" value="SpoIIaa-like domains"/>
    <property type="match status" value="1"/>
</dbReference>
<dbReference type="AlphaFoldDB" id="F2AY12"/>